<dbReference type="AlphaFoldDB" id="A0A550C2J5"/>
<feature type="compositionally biased region" description="Basic and acidic residues" evidence="1">
    <location>
        <begin position="81"/>
        <end position="99"/>
    </location>
</feature>
<dbReference type="EMBL" id="VDMD01000031">
    <property type="protein sequence ID" value="TRM59022.1"/>
    <property type="molecule type" value="Genomic_DNA"/>
</dbReference>
<proteinExistence type="predicted"/>
<protein>
    <submittedName>
        <fullName evidence="2">Uncharacterized protein</fullName>
    </submittedName>
</protein>
<organism evidence="2 3">
    <name type="scientific">Schizophyllum amplum</name>
    <dbReference type="NCBI Taxonomy" id="97359"/>
    <lineage>
        <taxon>Eukaryota</taxon>
        <taxon>Fungi</taxon>
        <taxon>Dikarya</taxon>
        <taxon>Basidiomycota</taxon>
        <taxon>Agaricomycotina</taxon>
        <taxon>Agaricomycetes</taxon>
        <taxon>Agaricomycetidae</taxon>
        <taxon>Agaricales</taxon>
        <taxon>Schizophyllaceae</taxon>
        <taxon>Schizophyllum</taxon>
    </lineage>
</organism>
<sequence>MSGAFPASGTNPSAVGHGVDPMQDREQRATETAPPNNESYPEQKHAGTVGYGPAFHIGPTTGDKMAGLKETAKGKLTGNHDLVRQGKERRTGELQKREQESEDQDNPFGAGPPQEQNHVDRAATVAPEGTDRAEHQRQGGNTDRVKHIG</sequence>
<name>A0A550C2J5_9AGAR</name>
<evidence type="ECO:0000313" key="2">
    <source>
        <dbReference type="EMBL" id="TRM59022.1"/>
    </source>
</evidence>
<keyword evidence="3" id="KW-1185">Reference proteome</keyword>
<dbReference type="Proteomes" id="UP000320762">
    <property type="component" value="Unassembled WGS sequence"/>
</dbReference>
<dbReference type="STRING" id="97359.A0A550C2J5"/>
<feature type="region of interest" description="Disordered" evidence="1">
    <location>
        <begin position="1"/>
        <end position="149"/>
    </location>
</feature>
<reference evidence="2 3" key="1">
    <citation type="journal article" date="2019" name="New Phytol.">
        <title>Comparative genomics reveals unique wood-decay strategies and fruiting body development in the Schizophyllaceae.</title>
        <authorList>
            <person name="Almasi E."/>
            <person name="Sahu N."/>
            <person name="Krizsan K."/>
            <person name="Balint B."/>
            <person name="Kovacs G.M."/>
            <person name="Kiss B."/>
            <person name="Cseklye J."/>
            <person name="Drula E."/>
            <person name="Henrissat B."/>
            <person name="Nagy I."/>
            <person name="Chovatia M."/>
            <person name="Adam C."/>
            <person name="LaButti K."/>
            <person name="Lipzen A."/>
            <person name="Riley R."/>
            <person name="Grigoriev I.V."/>
            <person name="Nagy L.G."/>
        </authorList>
    </citation>
    <scope>NUCLEOTIDE SEQUENCE [LARGE SCALE GENOMIC DNA]</scope>
    <source>
        <strain evidence="2 3">NL-1724</strain>
    </source>
</reference>
<dbReference type="OrthoDB" id="2500073at2759"/>
<comment type="caution">
    <text evidence="2">The sequence shown here is derived from an EMBL/GenBank/DDBJ whole genome shotgun (WGS) entry which is preliminary data.</text>
</comment>
<evidence type="ECO:0000313" key="3">
    <source>
        <dbReference type="Proteomes" id="UP000320762"/>
    </source>
</evidence>
<gene>
    <name evidence="2" type="ORF">BD626DRAFT_174441</name>
</gene>
<feature type="compositionally biased region" description="Basic and acidic residues" evidence="1">
    <location>
        <begin position="129"/>
        <end position="149"/>
    </location>
</feature>
<accession>A0A550C2J5</accession>
<evidence type="ECO:0000256" key="1">
    <source>
        <dbReference type="SAM" id="MobiDB-lite"/>
    </source>
</evidence>